<feature type="region of interest" description="Disordered" evidence="5">
    <location>
        <begin position="531"/>
        <end position="559"/>
    </location>
</feature>
<dbReference type="AlphaFoldDB" id="A0AAW2V848"/>
<keyword evidence="4" id="KW-0206">Cytoskeleton</keyword>
<dbReference type="PANTHER" id="PTHR19321">
    <property type="entry name" value="PROTEIN REGULATOR OF CYTOKINESIS 1 PRC1-RELATED"/>
    <property type="match status" value="1"/>
</dbReference>
<evidence type="ECO:0000256" key="1">
    <source>
        <dbReference type="ARBA" id="ARBA00004245"/>
    </source>
</evidence>
<dbReference type="Pfam" id="PF03999">
    <property type="entry name" value="MAP65_ASE1"/>
    <property type="match status" value="1"/>
</dbReference>
<evidence type="ECO:0000256" key="5">
    <source>
        <dbReference type="SAM" id="MobiDB-lite"/>
    </source>
</evidence>
<keyword evidence="4" id="KW-0963">Cytoplasm</keyword>
<evidence type="ECO:0000256" key="4">
    <source>
        <dbReference type="ARBA" id="ARBA00023212"/>
    </source>
</evidence>
<dbReference type="Gene3D" id="1.20.58.1520">
    <property type="match status" value="1"/>
</dbReference>
<dbReference type="GO" id="GO:0005819">
    <property type="term" value="C:spindle"/>
    <property type="evidence" value="ECO:0007669"/>
    <property type="project" value="TreeGrafter"/>
</dbReference>
<dbReference type="InterPro" id="IPR007145">
    <property type="entry name" value="MAP65_Ase1_PRC1"/>
</dbReference>
<reference evidence="6" key="1">
    <citation type="submission" date="2020-06" db="EMBL/GenBank/DDBJ databases">
        <authorList>
            <person name="Li T."/>
            <person name="Hu X."/>
            <person name="Zhang T."/>
            <person name="Song X."/>
            <person name="Zhang H."/>
            <person name="Dai N."/>
            <person name="Sheng W."/>
            <person name="Hou X."/>
            <person name="Wei L."/>
        </authorList>
    </citation>
    <scope>NUCLEOTIDE SEQUENCE</scope>
    <source>
        <strain evidence="6">G02</strain>
        <tissue evidence="6">Leaf</tissue>
    </source>
</reference>
<protein>
    <submittedName>
        <fullName evidence="6">Microtubule-associated protein 5</fullName>
    </submittedName>
</protein>
<proteinExistence type="inferred from homology"/>
<sequence>MSIGSSNSSPLSLSKSATTTCASLLCELQEIWDEIGESDTERDKILLQLEQECLDIYRKKVERSRKYIAELHQSLAASEAEIAQLSSALGERVSVPRYDKMRGNLKHQISIISPTMENLRLKKQERLKEISKIEVQIAHICADIAGSDQILDPNEIHVDELDLTTKKLGELKSHLQELEFEKNLRLQKVSSHISAIHELTVVMSLDFKKIMAEIHPSFVDTAAGQSKSISNETLARLTSELNLVKQKKQQRLLKAQDLGRTLKELWVLMDMPVEEQTRFYHVSSLITSTADEVSSPGSLSNDVIERAEVEVERLNVLKASKMKELIFKRQSELEEIYEGFHMDVDSDKALQILSTLIESGSVDLSDLLSSMDGQIAKAKEQAQSRKDILDKVEKWRHAAEEESWLDEYERDENRYSAGRGVHKNLKRAEKARILVSKIPSLVESLTVKVKAWELEKGTPFLYNKAPLLRTLEEFTIYRQEKEEEKRRSREQKKLQDQLATEQETLFGSKPNVKKPLGQSTYANTMVATPNSRRVGIPSARHGISSGKDRRDSGKAGGVIPINYVALSKDDRGS</sequence>
<evidence type="ECO:0000256" key="2">
    <source>
        <dbReference type="ARBA" id="ARBA00006187"/>
    </source>
</evidence>
<keyword evidence="3" id="KW-0493">Microtubule</keyword>
<comment type="caution">
    <text evidence="6">The sequence shown here is derived from an EMBL/GenBank/DDBJ whole genome shotgun (WGS) entry which is preliminary data.</text>
</comment>
<evidence type="ECO:0000256" key="3">
    <source>
        <dbReference type="ARBA" id="ARBA00022701"/>
    </source>
</evidence>
<dbReference type="GO" id="GO:0005874">
    <property type="term" value="C:microtubule"/>
    <property type="evidence" value="ECO:0007669"/>
    <property type="project" value="UniProtKB-KW"/>
</dbReference>
<dbReference type="PANTHER" id="PTHR19321:SF4">
    <property type="entry name" value="65-KDA MICROTUBULE-ASSOCIATED PROTEIN 5"/>
    <property type="match status" value="1"/>
</dbReference>
<reference evidence="6" key="2">
    <citation type="journal article" date="2024" name="Plant">
        <title>Genomic evolution and insights into agronomic trait innovations of Sesamum species.</title>
        <authorList>
            <person name="Miao H."/>
            <person name="Wang L."/>
            <person name="Qu L."/>
            <person name="Liu H."/>
            <person name="Sun Y."/>
            <person name="Le M."/>
            <person name="Wang Q."/>
            <person name="Wei S."/>
            <person name="Zheng Y."/>
            <person name="Lin W."/>
            <person name="Duan Y."/>
            <person name="Cao H."/>
            <person name="Xiong S."/>
            <person name="Wang X."/>
            <person name="Wei L."/>
            <person name="Li C."/>
            <person name="Ma Q."/>
            <person name="Ju M."/>
            <person name="Zhao R."/>
            <person name="Li G."/>
            <person name="Mu C."/>
            <person name="Tian Q."/>
            <person name="Mei H."/>
            <person name="Zhang T."/>
            <person name="Gao T."/>
            <person name="Zhang H."/>
        </authorList>
    </citation>
    <scope>NUCLEOTIDE SEQUENCE</scope>
    <source>
        <strain evidence="6">G02</strain>
    </source>
</reference>
<comment type="similarity">
    <text evidence="2">Belongs to the MAP65/ASE1 family.</text>
</comment>
<evidence type="ECO:0000313" key="6">
    <source>
        <dbReference type="EMBL" id="KAL0425407.1"/>
    </source>
</evidence>
<dbReference type="GO" id="GO:0005737">
    <property type="term" value="C:cytoplasm"/>
    <property type="evidence" value="ECO:0007669"/>
    <property type="project" value="TreeGrafter"/>
</dbReference>
<organism evidence="6">
    <name type="scientific">Sesamum radiatum</name>
    <name type="common">Black benniseed</name>
    <dbReference type="NCBI Taxonomy" id="300843"/>
    <lineage>
        <taxon>Eukaryota</taxon>
        <taxon>Viridiplantae</taxon>
        <taxon>Streptophyta</taxon>
        <taxon>Embryophyta</taxon>
        <taxon>Tracheophyta</taxon>
        <taxon>Spermatophyta</taxon>
        <taxon>Magnoliopsida</taxon>
        <taxon>eudicotyledons</taxon>
        <taxon>Gunneridae</taxon>
        <taxon>Pentapetalae</taxon>
        <taxon>asterids</taxon>
        <taxon>lamiids</taxon>
        <taxon>Lamiales</taxon>
        <taxon>Pedaliaceae</taxon>
        <taxon>Sesamum</taxon>
    </lineage>
</organism>
<dbReference type="EMBL" id="JACGWJ010000004">
    <property type="protein sequence ID" value="KAL0425407.1"/>
    <property type="molecule type" value="Genomic_DNA"/>
</dbReference>
<comment type="subcellular location">
    <subcellularLocation>
        <location evidence="1">Cytoplasm</location>
        <location evidence="1">Cytoskeleton</location>
    </subcellularLocation>
</comment>
<accession>A0AAW2V848</accession>
<name>A0AAW2V848_SESRA</name>
<dbReference type="GO" id="GO:0008017">
    <property type="term" value="F:microtubule binding"/>
    <property type="evidence" value="ECO:0007669"/>
    <property type="project" value="InterPro"/>
</dbReference>
<dbReference type="GO" id="GO:0000226">
    <property type="term" value="P:microtubule cytoskeleton organization"/>
    <property type="evidence" value="ECO:0007669"/>
    <property type="project" value="InterPro"/>
</dbReference>
<gene>
    <name evidence="6" type="ORF">Sradi_1075500</name>
</gene>